<evidence type="ECO:0000256" key="3">
    <source>
        <dbReference type="ARBA" id="ARBA00017891"/>
    </source>
</evidence>
<reference evidence="16 17" key="1">
    <citation type="journal article" date="2016" name="ISME J.">
        <title>Chasing the elusive Euryarchaeota class WSA2: genomes reveal a uniquely fastidious methyl-reducing methanogen.</title>
        <authorList>
            <person name="Nobu M.K."/>
            <person name="Narihiro T."/>
            <person name="Kuroda K."/>
            <person name="Mei R."/>
            <person name="Liu W.T."/>
        </authorList>
    </citation>
    <scope>NUCLEOTIDE SEQUENCE [LARGE SCALE GENOMIC DNA]</scope>
    <source>
        <strain evidence="13">B03fssc0709_Meth_Bin005</strain>
        <strain evidence="14">B15fssc0709_Meth_Bin003</strain>
        <strain evidence="15">BMIXfssc0709_Meth_Bin006</strain>
    </source>
</reference>
<dbReference type="SUPFAM" id="SSF52540">
    <property type="entry name" value="P-loop containing nucleoside triphosphate hydrolases"/>
    <property type="match status" value="1"/>
</dbReference>
<dbReference type="Gene3D" id="2.40.30.10">
    <property type="entry name" value="Translation factors"/>
    <property type="match status" value="1"/>
</dbReference>
<dbReference type="Pfam" id="PF14492">
    <property type="entry name" value="EFG_III"/>
    <property type="match status" value="1"/>
</dbReference>
<dbReference type="PATRIC" id="fig|1706437.3.peg.779"/>
<evidence type="ECO:0000256" key="8">
    <source>
        <dbReference type="ARBA" id="ARBA00023134"/>
    </source>
</evidence>
<dbReference type="PROSITE" id="PS51722">
    <property type="entry name" value="G_TR_2"/>
    <property type="match status" value="1"/>
</dbReference>
<dbReference type="PANTHER" id="PTHR42908">
    <property type="entry name" value="TRANSLATION ELONGATION FACTOR-RELATED"/>
    <property type="match status" value="1"/>
</dbReference>
<dbReference type="EMBL" id="LNJC01000020">
    <property type="protein sequence ID" value="KYC50079.1"/>
    <property type="molecule type" value="Genomic_DNA"/>
</dbReference>
<dbReference type="InterPro" id="IPR035649">
    <property type="entry name" value="EFG_V"/>
</dbReference>
<dbReference type="InterPro" id="IPR031157">
    <property type="entry name" value="G_TR_CS"/>
</dbReference>
<evidence type="ECO:0000256" key="4">
    <source>
        <dbReference type="ARBA" id="ARBA00022490"/>
    </source>
</evidence>
<feature type="region of interest" description="Disordered" evidence="11">
    <location>
        <begin position="713"/>
        <end position="732"/>
    </location>
</feature>
<dbReference type="GO" id="GO:0005525">
    <property type="term" value="F:GTP binding"/>
    <property type="evidence" value="ECO:0007669"/>
    <property type="project" value="UniProtKB-UniRule"/>
</dbReference>
<dbReference type="InterPro" id="IPR014721">
    <property type="entry name" value="Ribsml_uS5_D2-typ_fold_subgr"/>
</dbReference>
<dbReference type="CDD" id="cd01885">
    <property type="entry name" value="EF2"/>
    <property type="match status" value="1"/>
</dbReference>
<keyword evidence="7 10" id="KW-0648">Protein biosynthesis</keyword>
<dbReference type="HAMAP" id="MF_00054_A">
    <property type="entry name" value="EF_G_EF_2_A"/>
    <property type="match status" value="1"/>
</dbReference>
<keyword evidence="6 10" id="KW-0251">Elongation factor</keyword>
<comment type="caution">
    <text evidence="14">The sequence shown here is derived from an EMBL/GenBank/DDBJ whole genome shotgun (WGS) entry which is preliminary data.</text>
</comment>
<dbReference type="PATRIC" id="fig|1706436.3.peg.623"/>
<dbReference type="Pfam" id="PF00009">
    <property type="entry name" value="GTP_EFTU"/>
    <property type="match status" value="1"/>
</dbReference>
<evidence type="ECO:0000313" key="17">
    <source>
        <dbReference type="Proteomes" id="UP000092401"/>
    </source>
</evidence>
<gene>
    <name evidence="10 14" type="primary">fusA</name>
    <name evidence="13" type="ORF">APG10_00616</name>
    <name evidence="14" type="ORF">APG11_00774</name>
    <name evidence="15" type="ORF">APG12_01073</name>
</gene>
<dbReference type="FunFam" id="3.30.70.870:FF:000002">
    <property type="entry name" value="Translation elongation factor 2"/>
    <property type="match status" value="1"/>
</dbReference>
<dbReference type="GO" id="GO:0003746">
    <property type="term" value="F:translation elongation factor activity"/>
    <property type="evidence" value="ECO:0007669"/>
    <property type="project" value="UniProtKB-UniRule"/>
</dbReference>
<dbReference type="NCBIfam" id="TIGR00490">
    <property type="entry name" value="aEF-2"/>
    <property type="match status" value="1"/>
</dbReference>
<dbReference type="Gene3D" id="3.30.70.870">
    <property type="entry name" value="Elongation Factor G (Translational Gtpase), domain 3"/>
    <property type="match status" value="1"/>
</dbReference>
<dbReference type="SUPFAM" id="SSF54980">
    <property type="entry name" value="EF-G C-terminal domain-like"/>
    <property type="match status" value="2"/>
</dbReference>
<dbReference type="Pfam" id="PF03144">
    <property type="entry name" value="GTP_EFTU_D2"/>
    <property type="match status" value="1"/>
</dbReference>
<dbReference type="SUPFAM" id="SSF50447">
    <property type="entry name" value="Translation proteins"/>
    <property type="match status" value="1"/>
</dbReference>
<dbReference type="InterPro" id="IPR000795">
    <property type="entry name" value="T_Tr_GTP-bd_dom"/>
</dbReference>
<dbReference type="SUPFAM" id="SSF54211">
    <property type="entry name" value="Ribosomal protein S5 domain 2-like"/>
    <property type="match status" value="1"/>
</dbReference>
<dbReference type="Proteomes" id="UP000092403">
    <property type="component" value="Unassembled WGS sequence"/>
</dbReference>
<evidence type="ECO:0000259" key="12">
    <source>
        <dbReference type="PROSITE" id="PS51722"/>
    </source>
</evidence>
<dbReference type="PROSITE" id="PS00301">
    <property type="entry name" value="G_TR_1"/>
    <property type="match status" value="1"/>
</dbReference>
<evidence type="ECO:0000256" key="2">
    <source>
        <dbReference type="ARBA" id="ARBA00005870"/>
    </source>
</evidence>
<dbReference type="InterPro" id="IPR004161">
    <property type="entry name" value="EFTu-like_2"/>
</dbReference>
<dbReference type="Gene3D" id="3.30.70.240">
    <property type="match status" value="1"/>
</dbReference>
<evidence type="ECO:0000256" key="9">
    <source>
        <dbReference type="ARBA" id="ARBA00024731"/>
    </source>
</evidence>
<dbReference type="InterPro" id="IPR005225">
    <property type="entry name" value="Small_GTP-bd"/>
</dbReference>
<comment type="function">
    <text evidence="9 10">Catalyzes the GTP-dependent ribosomal translocation step during translation elongation. During this step, the ribosome changes from the pre-translocational (PRE) to the post-translocational (POST) state as the newly formed A-site-bound peptidyl-tRNA and P-site-bound deacylated tRNA move to the P and E sites, respectively. Catalyzes the coordinated movement of the two tRNA molecules, the mRNA and conformational changes in the ribosome.</text>
</comment>
<dbReference type="FunFam" id="3.30.70.240:FF:000010">
    <property type="entry name" value="Elongation factor 2"/>
    <property type="match status" value="1"/>
</dbReference>
<dbReference type="SMART" id="SM00889">
    <property type="entry name" value="EFG_IV"/>
    <property type="match status" value="1"/>
</dbReference>
<feature type="domain" description="Tr-type G" evidence="12">
    <location>
        <begin position="19"/>
        <end position="260"/>
    </location>
</feature>
<dbReference type="InterPro" id="IPR005517">
    <property type="entry name" value="Transl_elong_EFG/EF2_IV"/>
</dbReference>
<dbReference type="FunFam" id="3.40.50.300:FF:000684">
    <property type="entry name" value="Elongation factor 2"/>
    <property type="match status" value="1"/>
</dbReference>
<proteinExistence type="inferred from homology"/>
<dbReference type="Proteomes" id="UP000092401">
    <property type="component" value="Unassembled WGS sequence"/>
</dbReference>
<dbReference type="Pfam" id="PF03764">
    <property type="entry name" value="EFG_IV"/>
    <property type="match status" value="1"/>
</dbReference>
<evidence type="ECO:0000313" key="14">
    <source>
        <dbReference type="EMBL" id="KYC47896.1"/>
    </source>
</evidence>
<dbReference type="CDD" id="cd16261">
    <property type="entry name" value="EF2_snRNP_III"/>
    <property type="match status" value="1"/>
</dbReference>
<comment type="similarity">
    <text evidence="2 10">Belongs to the TRAFAC class translation factor GTPase superfamily. Classic translation factor GTPase family. EF-G/EF-2 subfamily.</text>
</comment>
<name>A0A150ISF1_9EURY</name>
<dbReference type="GO" id="GO:0003924">
    <property type="term" value="F:GTPase activity"/>
    <property type="evidence" value="ECO:0007669"/>
    <property type="project" value="InterPro"/>
</dbReference>
<dbReference type="NCBIfam" id="TIGR00231">
    <property type="entry name" value="small_GTP"/>
    <property type="match status" value="1"/>
</dbReference>
<dbReference type="Gene3D" id="3.30.230.10">
    <property type="match status" value="1"/>
</dbReference>
<dbReference type="CDD" id="cd16268">
    <property type="entry name" value="EF2_II"/>
    <property type="match status" value="1"/>
</dbReference>
<evidence type="ECO:0000256" key="6">
    <source>
        <dbReference type="ARBA" id="ARBA00022768"/>
    </source>
</evidence>
<dbReference type="CDD" id="cd01681">
    <property type="entry name" value="aeEF2_snRNP_like_IV"/>
    <property type="match status" value="1"/>
</dbReference>
<accession>A0A150IYN1</accession>
<dbReference type="GO" id="GO:1990904">
    <property type="term" value="C:ribonucleoprotein complex"/>
    <property type="evidence" value="ECO:0007669"/>
    <property type="project" value="TreeGrafter"/>
</dbReference>
<feature type="binding site" evidence="10">
    <location>
        <begin position="94"/>
        <end position="98"/>
    </location>
    <ligand>
        <name>GTP</name>
        <dbReference type="ChEBI" id="CHEBI:37565"/>
    </ligand>
</feature>
<comment type="subcellular location">
    <subcellularLocation>
        <location evidence="1 10">Cytoplasm</location>
    </subcellularLocation>
</comment>
<dbReference type="PANTHER" id="PTHR42908:SF3">
    <property type="entry name" value="ELONGATION FACTOR-LIKE GTPASE 1"/>
    <property type="match status" value="1"/>
</dbReference>
<protein>
    <recommendedName>
        <fullName evidence="3 10">Elongation factor 2</fullName>
        <shortName evidence="10">EF-2</shortName>
    </recommendedName>
</protein>
<keyword evidence="5 10" id="KW-0547">Nucleotide-binding</keyword>
<evidence type="ECO:0000256" key="10">
    <source>
        <dbReference type="HAMAP-Rule" id="MF_00054"/>
    </source>
</evidence>
<dbReference type="InterPro" id="IPR027417">
    <property type="entry name" value="P-loop_NTPase"/>
</dbReference>
<dbReference type="InterPro" id="IPR009000">
    <property type="entry name" value="Transl_B-barrel_sf"/>
</dbReference>
<dbReference type="EMBL" id="LNGE01000012">
    <property type="protein sequence ID" value="KYC45719.1"/>
    <property type="molecule type" value="Genomic_DNA"/>
</dbReference>
<accession>A0A150IL53</accession>
<dbReference type="InterPro" id="IPR004543">
    <property type="entry name" value="Transl_elong_EFG/EF2_arc"/>
</dbReference>
<accession>A0A150ISF1</accession>
<evidence type="ECO:0000256" key="5">
    <source>
        <dbReference type="ARBA" id="ARBA00022741"/>
    </source>
</evidence>
<feature type="binding site" evidence="10">
    <location>
        <begin position="148"/>
        <end position="151"/>
    </location>
    <ligand>
        <name>GTP</name>
        <dbReference type="ChEBI" id="CHEBI:37565"/>
    </ligand>
</feature>
<dbReference type="CDD" id="cd03713">
    <property type="entry name" value="EFG_mtEFG_C"/>
    <property type="match status" value="1"/>
</dbReference>
<dbReference type="Proteomes" id="UP000091929">
    <property type="component" value="Unassembled WGS sequence"/>
</dbReference>
<dbReference type="PATRIC" id="fig|1706438.3.peg.1083"/>
<organism evidence="14 16">
    <name type="scientific">Candidatus Methanofastidiosum methylothiophilum</name>
    <dbReference type="NCBI Taxonomy" id="1705564"/>
    <lineage>
        <taxon>Archaea</taxon>
        <taxon>Methanobacteriati</taxon>
        <taxon>Methanobacteriota</taxon>
        <taxon>Stenosarchaea group</taxon>
        <taxon>Candidatus Methanofastidiosia</taxon>
        <taxon>Candidatus Methanofastidiosales</taxon>
        <taxon>Candidatus Methanofastidiosaceae</taxon>
        <taxon>Candidatus Methanofastidiosum</taxon>
    </lineage>
</organism>
<evidence type="ECO:0000313" key="13">
    <source>
        <dbReference type="EMBL" id="KYC45719.1"/>
    </source>
</evidence>
<evidence type="ECO:0000313" key="15">
    <source>
        <dbReference type="EMBL" id="KYC50079.1"/>
    </source>
</evidence>
<evidence type="ECO:0000256" key="11">
    <source>
        <dbReference type="SAM" id="MobiDB-lite"/>
    </source>
</evidence>
<dbReference type="Pfam" id="PF00679">
    <property type="entry name" value="EFG_C"/>
    <property type="match status" value="1"/>
</dbReference>
<dbReference type="InterPro" id="IPR000640">
    <property type="entry name" value="EFG_V-like"/>
</dbReference>
<dbReference type="PRINTS" id="PR00315">
    <property type="entry name" value="ELONGATNFCT"/>
</dbReference>
<dbReference type="InterPro" id="IPR035647">
    <property type="entry name" value="EFG_III/V"/>
</dbReference>
<dbReference type="EMBL" id="LNGF01000014">
    <property type="protein sequence ID" value="KYC47896.1"/>
    <property type="molecule type" value="Genomic_DNA"/>
</dbReference>
<dbReference type="AlphaFoldDB" id="A0A150ISF1"/>
<evidence type="ECO:0000313" key="16">
    <source>
        <dbReference type="Proteomes" id="UP000091929"/>
    </source>
</evidence>
<dbReference type="Gene3D" id="3.40.50.300">
    <property type="entry name" value="P-loop containing nucleotide triphosphate hydrolases"/>
    <property type="match status" value="1"/>
</dbReference>
<evidence type="ECO:0000256" key="1">
    <source>
        <dbReference type="ARBA" id="ARBA00004496"/>
    </source>
</evidence>
<sequence>MGRKEEMAKRVKELMNDPVHIRNTGIAAHIDHGKTTLSDNLLSGAGLMSEDLAGKQLVLDFDEQEQARGITINAANVSMVHKYKGQDYLVNLIDTPGHVDFGGDVTRAMRAIDGCIIVVCAVEGKMPQTETVVRQALKEKVKPTLFINKVDRLIRELQLSPEELQNRFVKIINEVNKLIKNAAPPEFKDSWQVSVTEGSVSFGSAYYNWAINVPYMKKSGITFKDIIEHCMNDTQKELSKKSPLHEILLDMMVTHLPNPLVAQKYRIPQIWKGDLESTVAKDMLECNPKGNLGMVVTKIVQDPHAGEICVGRIFSGTIKTGQEVWIVATKSKRRVQQVGIFMGADRENLEVVPCGNIVAVTGLKEAIAGETICTGDEPITPFEAIKHYSEPVVTVAVEPKNTKDLAKLVEVLRQVSKEDPTLVAKINEDSGEYLLSGMGELHLEVVGYRITHDRGIDIKLSQPIVIYRESIDGKSEPIEGKSPNKHNKFYMQVEPLDDKIYNAIKEGIIPEGRIKGKDLGPQLRELGMSTEEIKGIADVYNGNIFFNMTKGIVYINEVIELVIQSIHEVIDGGPYSREPVMKLKISLVDCKLHEDSIHRGPAQVIPAVREGLFAAMLYARPVIYEPIQKVTITTPQDYMGAVTREMQSRRGQIVDISQEGDTTTVVAIAPVSQMFGFAGDIRGATEGRALWSTEYAGYQKLPTELQAQTVESIRKRKGLKPQPPKPEDYLNM</sequence>
<evidence type="ECO:0000256" key="7">
    <source>
        <dbReference type="ARBA" id="ARBA00022917"/>
    </source>
</evidence>
<dbReference type="SMART" id="SM00838">
    <property type="entry name" value="EFG_C"/>
    <property type="match status" value="1"/>
</dbReference>
<feature type="modified residue" description="Diphthamide" evidence="10">
    <location>
        <position position="598"/>
    </location>
</feature>
<dbReference type="InterPro" id="IPR020568">
    <property type="entry name" value="Ribosomal_Su5_D2-typ_SF"/>
</dbReference>
<keyword evidence="8 10" id="KW-0342">GTP-binding</keyword>
<dbReference type="InterPro" id="IPR041095">
    <property type="entry name" value="EFG_II"/>
</dbReference>
<dbReference type="GO" id="GO:0005829">
    <property type="term" value="C:cytosol"/>
    <property type="evidence" value="ECO:0007669"/>
    <property type="project" value="TreeGrafter"/>
</dbReference>
<keyword evidence="4 10" id="KW-0963">Cytoplasm</keyword>
<feature type="binding site" evidence="10">
    <location>
        <begin position="28"/>
        <end position="35"/>
    </location>
    <ligand>
        <name>GTP</name>
        <dbReference type="ChEBI" id="CHEBI:37565"/>
    </ligand>
</feature>